<accession>A0ABW9FER0</accession>
<evidence type="ECO:0000313" key="2">
    <source>
        <dbReference type="Proteomes" id="UP001629745"/>
    </source>
</evidence>
<gene>
    <name evidence="1" type="ORF">ABEU20_002612</name>
</gene>
<protein>
    <submittedName>
        <fullName evidence="1">Uncharacterized protein</fullName>
    </submittedName>
</protein>
<proteinExistence type="predicted"/>
<comment type="caution">
    <text evidence="1">The sequence shown here is derived from an EMBL/GenBank/DDBJ whole genome shotgun (WGS) entry which is preliminary data.</text>
</comment>
<evidence type="ECO:0000313" key="1">
    <source>
        <dbReference type="EMBL" id="MFM1724036.1"/>
    </source>
</evidence>
<dbReference type="Proteomes" id="UP001629745">
    <property type="component" value="Unassembled WGS sequence"/>
</dbReference>
<dbReference type="EMBL" id="JBDLNV010000004">
    <property type="protein sequence ID" value="MFM1724036.1"/>
    <property type="molecule type" value="Genomic_DNA"/>
</dbReference>
<keyword evidence="2" id="KW-1185">Reference proteome</keyword>
<sequence>MIDGKHRQESERTVAGRVSAKVGAHGVEDFDGAHVGRRNECVRVGGVQCLGVVADLAQGGGGNVTRA</sequence>
<name>A0ABW9FER0_9NOCA</name>
<dbReference type="RefSeq" id="WP_420164596.1">
    <property type="nucleotide sequence ID" value="NZ_JBDLNV010000004.1"/>
</dbReference>
<reference evidence="1 2" key="1">
    <citation type="submission" date="2023-11" db="EMBL/GenBank/DDBJ databases">
        <authorList>
            <person name="Val-Calvo J."/>
            <person name="Scortti M."/>
            <person name="Vazquez-Boland J."/>
        </authorList>
    </citation>
    <scope>NUCLEOTIDE SEQUENCE [LARGE SCALE GENOMIC DNA]</scope>
    <source>
        <strain evidence="1 2">PAM 2766</strain>
    </source>
</reference>
<organism evidence="1 2">
    <name type="scientific">Rhodococcus parequi</name>
    <dbReference type="NCBI Taxonomy" id="3137122"/>
    <lineage>
        <taxon>Bacteria</taxon>
        <taxon>Bacillati</taxon>
        <taxon>Actinomycetota</taxon>
        <taxon>Actinomycetes</taxon>
        <taxon>Mycobacteriales</taxon>
        <taxon>Nocardiaceae</taxon>
        <taxon>Rhodococcus</taxon>
    </lineage>
</organism>